<evidence type="ECO:0000256" key="2">
    <source>
        <dbReference type="SAM" id="Phobius"/>
    </source>
</evidence>
<dbReference type="STRING" id="402676.B6JV02"/>
<dbReference type="AlphaFoldDB" id="B6JV02"/>
<keyword evidence="5" id="KW-1185">Reference proteome</keyword>
<dbReference type="GeneID" id="7049667"/>
<accession>B6JV02</accession>
<proteinExistence type="predicted"/>
<evidence type="ECO:0000313" key="4">
    <source>
        <dbReference type="JaponicusDB" id="SJAG_00101"/>
    </source>
</evidence>
<name>B6JV02_SCHJY</name>
<evidence type="ECO:0000313" key="3">
    <source>
        <dbReference type="EMBL" id="EEB05106.1"/>
    </source>
</evidence>
<keyword evidence="2" id="KW-0472">Membrane</keyword>
<evidence type="ECO:0000313" key="5">
    <source>
        <dbReference type="Proteomes" id="UP000001744"/>
    </source>
</evidence>
<feature type="transmembrane region" description="Helical" evidence="2">
    <location>
        <begin position="30"/>
        <end position="50"/>
    </location>
</feature>
<organism evidence="3 5">
    <name type="scientific">Schizosaccharomyces japonicus (strain yFS275 / FY16936)</name>
    <name type="common">Fission yeast</name>
    <dbReference type="NCBI Taxonomy" id="402676"/>
    <lineage>
        <taxon>Eukaryota</taxon>
        <taxon>Fungi</taxon>
        <taxon>Dikarya</taxon>
        <taxon>Ascomycota</taxon>
        <taxon>Taphrinomycotina</taxon>
        <taxon>Schizosaccharomycetes</taxon>
        <taxon>Schizosaccharomycetales</taxon>
        <taxon>Schizosaccharomycetaceae</taxon>
        <taxon>Schizosaccharomyces</taxon>
    </lineage>
</organism>
<keyword evidence="2" id="KW-1133">Transmembrane helix</keyword>
<dbReference type="EMBL" id="KE651166">
    <property type="protein sequence ID" value="EEB05106.1"/>
    <property type="molecule type" value="Genomic_DNA"/>
</dbReference>
<reference evidence="3 5" key="1">
    <citation type="journal article" date="2011" name="Science">
        <title>Comparative functional genomics of the fission yeasts.</title>
        <authorList>
            <person name="Rhind N."/>
            <person name="Chen Z."/>
            <person name="Yassour M."/>
            <person name="Thompson D.A."/>
            <person name="Haas B.J."/>
            <person name="Habib N."/>
            <person name="Wapinski I."/>
            <person name="Roy S."/>
            <person name="Lin M.F."/>
            <person name="Heiman D.I."/>
            <person name="Young S.K."/>
            <person name="Furuya K."/>
            <person name="Guo Y."/>
            <person name="Pidoux A."/>
            <person name="Chen H.M."/>
            <person name="Robbertse B."/>
            <person name="Goldberg J.M."/>
            <person name="Aoki K."/>
            <person name="Bayne E.H."/>
            <person name="Berlin A.M."/>
            <person name="Desjardins C.A."/>
            <person name="Dobbs E."/>
            <person name="Dukaj L."/>
            <person name="Fan L."/>
            <person name="FitzGerald M.G."/>
            <person name="French C."/>
            <person name="Gujja S."/>
            <person name="Hansen K."/>
            <person name="Keifenheim D."/>
            <person name="Levin J.Z."/>
            <person name="Mosher R.A."/>
            <person name="Mueller C.A."/>
            <person name="Pfiffner J."/>
            <person name="Priest M."/>
            <person name="Russ C."/>
            <person name="Smialowska A."/>
            <person name="Swoboda P."/>
            <person name="Sykes S.M."/>
            <person name="Vaughn M."/>
            <person name="Vengrova S."/>
            <person name="Yoder R."/>
            <person name="Zeng Q."/>
            <person name="Allshire R."/>
            <person name="Baulcombe D."/>
            <person name="Birren B.W."/>
            <person name="Brown W."/>
            <person name="Ekwall K."/>
            <person name="Kellis M."/>
            <person name="Leatherwood J."/>
            <person name="Levin H."/>
            <person name="Margalit H."/>
            <person name="Martienssen R."/>
            <person name="Nieduszynski C.A."/>
            <person name="Spatafora J.W."/>
            <person name="Friedman N."/>
            <person name="Dalgaard J.Z."/>
            <person name="Baumann P."/>
            <person name="Niki H."/>
            <person name="Regev A."/>
            <person name="Nusbaum C."/>
        </authorList>
    </citation>
    <scope>NUCLEOTIDE SEQUENCE [LARGE SCALE GENOMIC DNA]</scope>
    <source>
        <strain evidence="5">yFS275 / FY16936</strain>
    </source>
</reference>
<dbReference type="Proteomes" id="UP000001744">
    <property type="component" value="Unassembled WGS sequence"/>
</dbReference>
<dbReference type="OMA" id="FIQRMEI"/>
<keyword evidence="2" id="KW-0812">Transmembrane</keyword>
<evidence type="ECO:0000256" key="1">
    <source>
        <dbReference type="SAM" id="MobiDB-lite"/>
    </source>
</evidence>
<dbReference type="RefSeq" id="XP_002171399.1">
    <property type="nucleotide sequence ID" value="XM_002171363.2"/>
</dbReference>
<dbReference type="HOGENOM" id="CLU_1120670_0_0_1"/>
<dbReference type="VEuPathDB" id="FungiDB:SJAG_00101"/>
<gene>
    <name evidence="4" type="primary">mug110</name>
    <name evidence="3" type="ORF">SJAG_00101</name>
</gene>
<protein>
    <submittedName>
        <fullName evidence="3">Uncharacterized protein</fullName>
    </submittedName>
</protein>
<sequence>MNQPSEDTRATTPRAYADDLPEPTNAPEDILFLFVVLLTIPVFILFLVALRRYIDYKHKPNRLLRSIFCCVEDERRAGGTDMYAMPAGESTASLPPYTETVRAGEQTIAVEGERENVDVVLSVPDNTDGEPDPYPFPAHGFNHRMRYLRLLQKYRNSHPQIAYGSIGISRCNGSRLVAGLPPPAPAVSPMEPNAPLYDYETFYYSPDDFDPASRYYYPRSNLSPCSQRTLPPPSYSADDLSSFSFHTEDGYLSDTSTLISQIV</sequence>
<feature type="region of interest" description="Disordered" evidence="1">
    <location>
        <begin position="1"/>
        <end position="21"/>
    </location>
</feature>
<dbReference type="JaponicusDB" id="SJAG_00101">
    <property type="gene designation" value="mug110"/>
</dbReference>